<dbReference type="GO" id="GO:0006235">
    <property type="term" value="P:dTTP biosynthetic process"/>
    <property type="evidence" value="ECO:0007669"/>
    <property type="project" value="UniProtKB-UniRule"/>
</dbReference>
<name>A0A6I1GG93_9BIFI</name>
<evidence type="ECO:0000313" key="15">
    <source>
        <dbReference type="Proteomes" id="UP000441772"/>
    </source>
</evidence>
<evidence type="ECO:0000256" key="12">
    <source>
        <dbReference type="SAM" id="MobiDB-lite"/>
    </source>
</evidence>
<protein>
    <recommendedName>
        <fullName evidence="3 11">Thymidylate kinase</fullName>
        <ecNumber evidence="2 11">2.7.4.9</ecNumber>
    </recommendedName>
    <alternativeName>
        <fullName evidence="11">dTMP kinase</fullName>
    </alternativeName>
</protein>
<evidence type="ECO:0000259" key="13">
    <source>
        <dbReference type="Pfam" id="PF02223"/>
    </source>
</evidence>
<evidence type="ECO:0000256" key="3">
    <source>
        <dbReference type="ARBA" id="ARBA00017144"/>
    </source>
</evidence>
<dbReference type="GO" id="GO:0006233">
    <property type="term" value="P:dTDP biosynthetic process"/>
    <property type="evidence" value="ECO:0007669"/>
    <property type="project" value="InterPro"/>
</dbReference>
<evidence type="ECO:0000256" key="2">
    <source>
        <dbReference type="ARBA" id="ARBA00012980"/>
    </source>
</evidence>
<dbReference type="EMBL" id="WBVT01000009">
    <property type="protein sequence ID" value="KAB7790595.1"/>
    <property type="molecule type" value="Genomic_DNA"/>
</dbReference>
<dbReference type="CDD" id="cd01672">
    <property type="entry name" value="TMPK"/>
    <property type="match status" value="1"/>
</dbReference>
<keyword evidence="4 11" id="KW-0808">Transferase</keyword>
<evidence type="ECO:0000256" key="7">
    <source>
        <dbReference type="ARBA" id="ARBA00022777"/>
    </source>
</evidence>
<keyword evidence="15" id="KW-1185">Reference proteome</keyword>
<feature type="compositionally biased region" description="Basic and acidic residues" evidence="12">
    <location>
        <begin position="236"/>
        <end position="249"/>
    </location>
</feature>
<dbReference type="Gene3D" id="3.40.50.300">
    <property type="entry name" value="P-loop containing nucleotide triphosphate hydrolases"/>
    <property type="match status" value="1"/>
</dbReference>
<dbReference type="NCBIfam" id="TIGR00041">
    <property type="entry name" value="DTMP_kinase"/>
    <property type="match status" value="1"/>
</dbReference>
<keyword evidence="5 11" id="KW-0545">Nucleotide biosynthesis</keyword>
<evidence type="ECO:0000256" key="6">
    <source>
        <dbReference type="ARBA" id="ARBA00022741"/>
    </source>
</evidence>
<feature type="region of interest" description="Disordered" evidence="12">
    <location>
        <begin position="236"/>
        <end position="270"/>
    </location>
</feature>
<comment type="catalytic activity">
    <reaction evidence="9 11">
        <text>dTMP + ATP = dTDP + ADP</text>
        <dbReference type="Rhea" id="RHEA:13517"/>
        <dbReference type="ChEBI" id="CHEBI:30616"/>
        <dbReference type="ChEBI" id="CHEBI:58369"/>
        <dbReference type="ChEBI" id="CHEBI:63528"/>
        <dbReference type="ChEBI" id="CHEBI:456216"/>
        <dbReference type="EC" id="2.7.4.9"/>
    </reaction>
</comment>
<evidence type="ECO:0000256" key="9">
    <source>
        <dbReference type="ARBA" id="ARBA00048743"/>
    </source>
</evidence>
<comment type="similarity">
    <text evidence="1 11">Belongs to the thymidylate kinase family.</text>
</comment>
<evidence type="ECO:0000256" key="8">
    <source>
        <dbReference type="ARBA" id="ARBA00022840"/>
    </source>
</evidence>
<dbReference type="PANTHER" id="PTHR10344:SF4">
    <property type="entry name" value="UMP-CMP KINASE 2, MITOCHONDRIAL"/>
    <property type="match status" value="1"/>
</dbReference>
<dbReference type="Proteomes" id="UP000441772">
    <property type="component" value="Unassembled WGS sequence"/>
</dbReference>
<sequence length="270" mass="29080">MSGVFISFEGVDGVGKTTQVERLRAYLESRGCEVVVTREPGGTALGGRLRDLLLNGVDADAADAAADIAARAEALIFAADRAQHVAEVVRPALERGAVVITDRYLDSSLAYQAGGRELTADEIRNLSMWATGSLMPARTYLLDMDPDEAHRRLTHEDDRMESAGDDFRSRTRDAFRHLAGREPKRFRMIDAAYPEETVWARIKADVDALLDDVVADERFAKMAAEAAARKAAAEEAARKAAEEARKAKEVAAAAGDADQSAETTTAGGGQ</sequence>
<comment type="caution">
    <text evidence="14">The sequence shown here is derived from an EMBL/GenBank/DDBJ whole genome shotgun (WGS) entry which is preliminary data.</text>
</comment>
<evidence type="ECO:0000256" key="11">
    <source>
        <dbReference type="HAMAP-Rule" id="MF_00165"/>
    </source>
</evidence>
<dbReference type="GO" id="GO:0004798">
    <property type="term" value="F:dTMP kinase activity"/>
    <property type="evidence" value="ECO:0007669"/>
    <property type="project" value="UniProtKB-UniRule"/>
</dbReference>
<evidence type="ECO:0000256" key="4">
    <source>
        <dbReference type="ARBA" id="ARBA00022679"/>
    </source>
</evidence>
<dbReference type="InterPro" id="IPR027417">
    <property type="entry name" value="P-loop_NTPase"/>
</dbReference>
<feature type="binding site" evidence="11">
    <location>
        <begin position="10"/>
        <end position="17"/>
    </location>
    <ligand>
        <name>ATP</name>
        <dbReference type="ChEBI" id="CHEBI:30616"/>
    </ligand>
</feature>
<proteinExistence type="inferred from homology"/>
<dbReference type="PANTHER" id="PTHR10344">
    <property type="entry name" value="THYMIDYLATE KINASE"/>
    <property type="match status" value="1"/>
</dbReference>
<evidence type="ECO:0000313" key="14">
    <source>
        <dbReference type="EMBL" id="KAB7790595.1"/>
    </source>
</evidence>
<dbReference type="Pfam" id="PF02223">
    <property type="entry name" value="Thymidylate_kin"/>
    <property type="match status" value="1"/>
</dbReference>
<dbReference type="GO" id="GO:0005829">
    <property type="term" value="C:cytosol"/>
    <property type="evidence" value="ECO:0007669"/>
    <property type="project" value="TreeGrafter"/>
</dbReference>
<dbReference type="GO" id="GO:0005524">
    <property type="term" value="F:ATP binding"/>
    <property type="evidence" value="ECO:0007669"/>
    <property type="project" value="UniProtKB-UniRule"/>
</dbReference>
<dbReference type="InterPro" id="IPR018095">
    <property type="entry name" value="Thymidylate_kin_CS"/>
</dbReference>
<organism evidence="14 15">
    <name type="scientific">Bifidobacterium leontopitheci</name>
    <dbReference type="NCBI Taxonomy" id="2650774"/>
    <lineage>
        <taxon>Bacteria</taxon>
        <taxon>Bacillati</taxon>
        <taxon>Actinomycetota</taxon>
        <taxon>Actinomycetes</taxon>
        <taxon>Bifidobacteriales</taxon>
        <taxon>Bifidobacteriaceae</taxon>
        <taxon>Bifidobacterium</taxon>
    </lineage>
</organism>
<evidence type="ECO:0000256" key="1">
    <source>
        <dbReference type="ARBA" id="ARBA00009776"/>
    </source>
</evidence>
<dbReference type="HAMAP" id="MF_00165">
    <property type="entry name" value="Thymidylate_kinase"/>
    <property type="match status" value="1"/>
</dbReference>
<keyword evidence="8 11" id="KW-0067">ATP-binding</keyword>
<reference evidence="14 15" key="1">
    <citation type="submission" date="2019-09" db="EMBL/GenBank/DDBJ databases">
        <title>Characterization of the phylogenetic diversity of two novel species belonging to the genus Bifidobacterium: Bifidobacterium cebidarum sp. nov. and Bifidobacterium leontopitheci sp. nov.</title>
        <authorList>
            <person name="Lugli G.A."/>
            <person name="Duranti S."/>
            <person name="Milani C."/>
            <person name="Turroni F."/>
            <person name="Ventura M."/>
        </authorList>
    </citation>
    <scope>NUCLEOTIDE SEQUENCE [LARGE SCALE GENOMIC DNA]</scope>
    <source>
        <strain evidence="14 15">LMG 31471</strain>
    </source>
</reference>
<comment type="function">
    <text evidence="10 11">Phosphorylation of dTMP to form dTDP in both de novo and salvage pathways of dTTP synthesis.</text>
</comment>
<dbReference type="SUPFAM" id="SSF52540">
    <property type="entry name" value="P-loop containing nucleoside triphosphate hydrolases"/>
    <property type="match status" value="1"/>
</dbReference>
<dbReference type="AlphaFoldDB" id="A0A6I1GG93"/>
<dbReference type="FunFam" id="3.40.50.300:FF:000225">
    <property type="entry name" value="Thymidylate kinase"/>
    <property type="match status" value="1"/>
</dbReference>
<evidence type="ECO:0000256" key="5">
    <source>
        <dbReference type="ARBA" id="ARBA00022727"/>
    </source>
</evidence>
<keyword evidence="7 11" id="KW-0418">Kinase</keyword>
<dbReference type="GO" id="GO:0006227">
    <property type="term" value="P:dUDP biosynthetic process"/>
    <property type="evidence" value="ECO:0007669"/>
    <property type="project" value="TreeGrafter"/>
</dbReference>
<accession>A0A6I1GG93</accession>
<dbReference type="EC" id="2.7.4.9" evidence="2 11"/>
<dbReference type="InterPro" id="IPR018094">
    <property type="entry name" value="Thymidylate_kinase"/>
</dbReference>
<keyword evidence="6 11" id="KW-0547">Nucleotide-binding</keyword>
<gene>
    <name evidence="11" type="primary">tmk</name>
    <name evidence="14" type="ORF">F7D09_0848</name>
</gene>
<dbReference type="PROSITE" id="PS01331">
    <property type="entry name" value="THYMIDYLATE_KINASE"/>
    <property type="match status" value="1"/>
</dbReference>
<feature type="compositionally biased region" description="Polar residues" evidence="12">
    <location>
        <begin position="260"/>
        <end position="270"/>
    </location>
</feature>
<feature type="domain" description="Thymidylate kinase-like" evidence="13">
    <location>
        <begin position="8"/>
        <end position="202"/>
    </location>
</feature>
<dbReference type="InterPro" id="IPR039430">
    <property type="entry name" value="Thymidylate_kin-like_dom"/>
</dbReference>
<evidence type="ECO:0000256" key="10">
    <source>
        <dbReference type="ARBA" id="ARBA00057735"/>
    </source>
</evidence>